<dbReference type="Pfam" id="PF13328">
    <property type="entry name" value="HD_4"/>
    <property type="match status" value="2"/>
</dbReference>
<feature type="domain" description="HD/PDEase" evidence="1">
    <location>
        <begin position="42"/>
        <end position="139"/>
    </location>
</feature>
<protein>
    <submittedName>
        <fullName evidence="2">HD domain-containing protein</fullName>
    </submittedName>
</protein>
<proteinExistence type="predicted"/>
<dbReference type="Gene3D" id="1.10.3210.10">
    <property type="entry name" value="Hypothetical protein af1432"/>
    <property type="match status" value="1"/>
</dbReference>
<evidence type="ECO:0000259" key="1">
    <source>
        <dbReference type="SMART" id="SM00471"/>
    </source>
</evidence>
<dbReference type="Proteomes" id="UP001569904">
    <property type="component" value="Unassembled WGS sequence"/>
</dbReference>
<gene>
    <name evidence="2" type="ORF">SM436_07545</name>
</gene>
<evidence type="ECO:0000313" key="2">
    <source>
        <dbReference type="EMBL" id="MFA1553541.1"/>
    </source>
</evidence>
<sequence>MTATLETLLAQLPADLPVTDRDRIRRAYEFAARHHAGQHRKSGDPYITHPLAVAQIAAGSGLDDVVICAALLHDVIEDTGCDAVRLRERFGDEIATLVESMVALDRDEAGIATADHRVLTLKVLDRLHNMRTLQYLDEDKQRLKSRHTLEAMAPLAWRLGLRDVSDELTSIALNRLAALPETAPAGPRALALGALLLPPAARSRYLDEWLGELDVLPSRSARARFTLRLILGMPALSLTLRRPVHDTLAHRLLAGLHWILRTDLRTWTPLVLLVGWVVVESARTSLVDAAITLITVPPILHAGVTCLRAKLGIDESDETSSRQD</sequence>
<dbReference type="SUPFAM" id="SSF109604">
    <property type="entry name" value="HD-domain/PDEase-like"/>
    <property type="match status" value="1"/>
</dbReference>
<name>A0ABV4QSG1_9ACTN</name>
<reference evidence="2 3" key="1">
    <citation type="submission" date="2023-11" db="EMBL/GenBank/DDBJ databases">
        <title>Actinomadura monticuli sp. nov., isolated from volcanic ash.</title>
        <authorList>
            <person name="Lee S.D."/>
            <person name="Yang H."/>
            <person name="Kim I.S."/>
        </authorList>
    </citation>
    <scope>NUCLEOTIDE SEQUENCE [LARGE SCALE GENOMIC DNA]</scope>
    <source>
        <strain evidence="2 3">DSM 45346</strain>
    </source>
</reference>
<organism evidence="2 3">
    <name type="scientific">Actinomadura chokoriensis</name>
    <dbReference type="NCBI Taxonomy" id="454156"/>
    <lineage>
        <taxon>Bacteria</taxon>
        <taxon>Bacillati</taxon>
        <taxon>Actinomycetota</taxon>
        <taxon>Actinomycetes</taxon>
        <taxon>Streptosporangiales</taxon>
        <taxon>Thermomonosporaceae</taxon>
        <taxon>Actinomadura</taxon>
    </lineage>
</organism>
<dbReference type="CDD" id="cd00077">
    <property type="entry name" value="HDc"/>
    <property type="match status" value="1"/>
</dbReference>
<accession>A0ABV4QSG1</accession>
<dbReference type="PANTHER" id="PTHR21262:SF31">
    <property type="entry name" value="GTP PYROPHOSPHOKINASE"/>
    <property type="match status" value="1"/>
</dbReference>
<dbReference type="InterPro" id="IPR003607">
    <property type="entry name" value="HD/PDEase_dom"/>
</dbReference>
<dbReference type="SMART" id="SM00471">
    <property type="entry name" value="HDc"/>
    <property type="match status" value="1"/>
</dbReference>
<dbReference type="PANTHER" id="PTHR21262">
    <property type="entry name" value="GUANOSINE-3',5'-BIS DIPHOSPHATE 3'-PYROPHOSPHOHYDROLASE"/>
    <property type="match status" value="1"/>
</dbReference>
<dbReference type="RefSeq" id="WP_371939934.1">
    <property type="nucleotide sequence ID" value="NZ_JAXCEH010000003.1"/>
</dbReference>
<comment type="caution">
    <text evidence="2">The sequence shown here is derived from an EMBL/GenBank/DDBJ whole genome shotgun (WGS) entry which is preliminary data.</text>
</comment>
<evidence type="ECO:0000313" key="3">
    <source>
        <dbReference type="Proteomes" id="UP001569904"/>
    </source>
</evidence>
<keyword evidence="3" id="KW-1185">Reference proteome</keyword>
<dbReference type="EMBL" id="JAXCEH010000003">
    <property type="protein sequence ID" value="MFA1553541.1"/>
    <property type="molecule type" value="Genomic_DNA"/>
</dbReference>